<name>E1JWL5_SOLFR</name>
<evidence type="ECO:0000313" key="4">
    <source>
        <dbReference type="Proteomes" id="UP000006250"/>
    </source>
</evidence>
<feature type="chain" id="PRO_5003148247" evidence="1">
    <location>
        <begin position="20"/>
        <end position="224"/>
    </location>
</feature>
<gene>
    <name evidence="3" type="ORF">DesfrDRAFT_2014</name>
</gene>
<sequence precursor="true">MFLAAFAVLLLLFAPRPGAARDAVSVARVFDGDTVRLADGRTVRLAGIDAPEVAHGLAPAQYYADASKRGLERLTRGRTLRFVPVGAGRDRFGRALGDLLLPDGASVAEGMVASGAAFVFWYRDLPKPLVRRLLAAQRRAMAQGRGFWPRILRLPPPVGGYVGNAASHRFHVPGCPDAARIGRRNRLVLADAGQAFARGFSPARGCTPWPPAGSVAESRRTDKP</sequence>
<dbReference type="EMBL" id="AECZ01000011">
    <property type="protein sequence ID" value="EFL51312.1"/>
    <property type="molecule type" value="Genomic_DNA"/>
</dbReference>
<dbReference type="SUPFAM" id="SSF50199">
    <property type="entry name" value="Staphylococcal nuclease"/>
    <property type="match status" value="1"/>
</dbReference>
<dbReference type="PROSITE" id="PS50830">
    <property type="entry name" value="TNASE_3"/>
    <property type="match status" value="1"/>
</dbReference>
<comment type="caution">
    <text evidence="3">The sequence shown here is derived from an EMBL/GenBank/DDBJ whole genome shotgun (WGS) entry which is preliminary data.</text>
</comment>
<organism evidence="3 4">
    <name type="scientific">Solidesulfovibrio fructosivorans JJ]</name>
    <dbReference type="NCBI Taxonomy" id="596151"/>
    <lineage>
        <taxon>Bacteria</taxon>
        <taxon>Pseudomonadati</taxon>
        <taxon>Thermodesulfobacteriota</taxon>
        <taxon>Desulfovibrionia</taxon>
        <taxon>Desulfovibrionales</taxon>
        <taxon>Desulfovibrionaceae</taxon>
        <taxon>Solidesulfovibrio</taxon>
    </lineage>
</organism>
<dbReference type="SMART" id="SM00318">
    <property type="entry name" value="SNc"/>
    <property type="match status" value="1"/>
</dbReference>
<dbReference type="InterPro" id="IPR035451">
    <property type="entry name" value="Ada-like_dom_sf"/>
</dbReference>
<evidence type="ECO:0000259" key="2">
    <source>
        <dbReference type="PROSITE" id="PS50830"/>
    </source>
</evidence>
<dbReference type="eggNOG" id="COG1525">
    <property type="taxonomic scope" value="Bacteria"/>
</dbReference>
<dbReference type="InterPro" id="IPR035437">
    <property type="entry name" value="SNase_OB-fold_sf"/>
</dbReference>
<keyword evidence="1" id="KW-0732">Signal</keyword>
<evidence type="ECO:0000256" key="1">
    <source>
        <dbReference type="SAM" id="SignalP"/>
    </source>
</evidence>
<dbReference type="STRING" id="596151.DesfrDRAFT_2014"/>
<feature type="signal peptide" evidence="1">
    <location>
        <begin position="1"/>
        <end position="19"/>
    </location>
</feature>
<dbReference type="RefSeq" id="WP_005993489.1">
    <property type="nucleotide sequence ID" value="NZ_AECZ01000011.1"/>
</dbReference>
<accession>E1JWL5</accession>
<reference evidence="3 4" key="1">
    <citation type="submission" date="2010-08" db="EMBL/GenBank/DDBJ databases">
        <title>The draft genome of Desulfovibrio fructosovorans JJ.</title>
        <authorList>
            <consortium name="US DOE Joint Genome Institute (JGI-PGF)"/>
            <person name="Lucas S."/>
            <person name="Copeland A."/>
            <person name="Lapidus A."/>
            <person name="Cheng J.-F."/>
            <person name="Bruce D."/>
            <person name="Goodwin L."/>
            <person name="Pitluck S."/>
            <person name="Land M.L."/>
            <person name="Hauser L."/>
            <person name="Chang Y.-J."/>
            <person name="Jeffries C."/>
            <person name="Wall J.D."/>
            <person name="Stahl D.A."/>
            <person name="Arkin A.P."/>
            <person name="Dehal P."/>
            <person name="Stolyar S.M."/>
            <person name="Hazen T.C."/>
            <person name="Woyke T.J."/>
        </authorList>
    </citation>
    <scope>NUCLEOTIDE SEQUENCE [LARGE SCALE GENOMIC DNA]</scope>
    <source>
        <strain evidence="3 4">JJ</strain>
    </source>
</reference>
<dbReference type="Gene3D" id="3.40.10.10">
    <property type="entry name" value="DNA Methylphosphotriester Repair Domain"/>
    <property type="match status" value="1"/>
</dbReference>
<dbReference type="Proteomes" id="UP000006250">
    <property type="component" value="Unassembled WGS sequence"/>
</dbReference>
<protein>
    <submittedName>
        <fullName evidence="3">Nuclease (SNase domain protein)</fullName>
    </submittedName>
</protein>
<feature type="domain" description="TNase-like" evidence="2">
    <location>
        <begin position="20"/>
        <end position="150"/>
    </location>
</feature>
<dbReference type="Pfam" id="PF00565">
    <property type="entry name" value="SNase"/>
    <property type="match status" value="1"/>
</dbReference>
<keyword evidence="4" id="KW-1185">Reference proteome</keyword>
<dbReference type="SUPFAM" id="SSF57884">
    <property type="entry name" value="Ada DNA repair protein, N-terminal domain (N-Ada 10)"/>
    <property type="match status" value="1"/>
</dbReference>
<evidence type="ECO:0000313" key="3">
    <source>
        <dbReference type="EMBL" id="EFL51312.1"/>
    </source>
</evidence>
<dbReference type="AlphaFoldDB" id="E1JWL5"/>
<dbReference type="Gene3D" id="2.40.50.90">
    <property type="match status" value="1"/>
</dbReference>
<proteinExistence type="predicted"/>
<dbReference type="InterPro" id="IPR016071">
    <property type="entry name" value="Staphylococal_nuclease_OB-fold"/>
</dbReference>